<proteinExistence type="predicted"/>
<sequence>MVMHCMQGGYSSSASHKTETVSCWCRAESDPLSLETRARTNHNLHLEFRQSAEAQIHKTPTLDFIRLKNVLEDKIYCPVDVSSPACFCGLAVGLQRAPLPYLNFVFCVF</sequence>
<comment type="caution">
    <text evidence="1">The sequence shown here is derived from an EMBL/GenBank/DDBJ whole genome shotgun (WGS) entry which is preliminary data.</text>
</comment>
<accession>A0ABV0MLX2</accession>
<gene>
    <name evidence="1" type="ORF">GOODEAATRI_029987</name>
</gene>
<protein>
    <submittedName>
        <fullName evidence="1">Uncharacterized protein</fullName>
    </submittedName>
</protein>
<keyword evidence="2" id="KW-1185">Reference proteome</keyword>
<dbReference type="Proteomes" id="UP001476798">
    <property type="component" value="Unassembled WGS sequence"/>
</dbReference>
<organism evidence="1 2">
    <name type="scientific">Goodea atripinnis</name>
    <dbReference type="NCBI Taxonomy" id="208336"/>
    <lineage>
        <taxon>Eukaryota</taxon>
        <taxon>Metazoa</taxon>
        <taxon>Chordata</taxon>
        <taxon>Craniata</taxon>
        <taxon>Vertebrata</taxon>
        <taxon>Euteleostomi</taxon>
        <taxon>Actinopterygii</taxon>
        <taxon>Neopterygii</taxon>
        <taxon>Teleostei</taxon>
        <taxon>Neoteleostei</taxon>
        <taxon>Acanthomorphata</taxon>
        <taxon>Ovalentaria</taxon>
        <taxon>Atherinomorphae</taxon>
        <taxon>Cyprinodontiformes</taxon>
        <taxon>Goodeidae</taxon>
        <taxon>Goodea</taxon>
    </lineage>
</organism>
<dbReference type="EMBL" id="JAHRIO010004599">
    <property type="protein sequence ID" value="MEQ2160095.1"/>
    <property type="molecule type" value="Genomic_DNA"/>
</dbReference>
<evidence type="ECO:0000313" key="1">
    <source>
        <dbReference type="EMBL" id="MEQ2160095.1"/>
    </source>
</evidence>
<reference evidence="1 2" key="1">
    <citation type="submission" date="2021-06" db="EMBL/GenBank/DDBJ databases">
        <authorList>
            <person name="Palmer J.M."/>
        </authorList>
    </citation>
    <scope>NUCLEOTIDE SEQUENCE [LARGE SCALE GENOMIC DNA]</scope>
    <source>
        <strain evidence="1 2">GA_2019</strain>
        <tissue evidence="1">Muscle</tissue>
    </source>
</reference>
<name>A0ABV0MLX2_9TELE</name>
<evidence type="ECO:0000313" key="2">
    <source>
        <dbReference type="Proteomes" id="UP001476798"/>
    </source>
</evidence>